<feature type="compositionally biased region" description="Acidic residues" evidence="7">
    <location>
        <begin position="153"/>
        <end position="162"/>
    </location>
</feature>
<feature type="region of interest" description="Disordered" evidence="7">
    <location>
        <begin position="1"/>
        <end position="22"/>
    </location>
</feature>
<evidence type="ECO:0000256" key="3">
    <source>
        <dbReference type="ARBA" id="ARBA00023274"/>
    </source>
</evidence>
<dbReference type="HAMAP" id="MF_01326_B">
    <property type="entry name" value="Ribosomal_uL24_B"/>
    <property type="match status" value="1"/>
</dbReference>
<dbReference type="PANTHER" id="PTHR12903">
    <property type="entry name" value="MITOCHONDRIAL RIBOSOMAL PROTEIN L24"/>
    <property type="match status" value="1"/>
</dbReference>
<feature type="region of interest" description="Disordered" evidence="7">
    <location>
        <begin position="200"/>
        <end position="221"/>
    </location>
</feature>
<evidence type="ECO:0000256" key="2">
    <source>
        <dbReference type="ARBA" id="ARBA00022980"/>
    </source>
</evidence>
<evidence type="ECO:0000256" key="6">
    <source>
        <dbReference type="RuleBase" id="RU003477"/>
    </source>
</evidence>
<accession>A0AAW2ICW9</accession>
<dbReference type="InterPro" id="IPR008991">
    <property type="entry name" value="Translation_prot_SH3-like_sf"/>
</dbReference>
<dbReference type="EMBL" id="JARGDH010000001">
    <property type="protein sequence ID" value="KAL0279558.1"/>
    <property type="molecule type" value="Genomic_DNA"/>
</dbReference>
<feature type="domain" description="KOW" evidence="8">
    <location>
        <begin position="340"/>
        <end position="367"/>
    </location>
</feature>
<dbReference type="SMART" id="SM00739">
    <property type="entry name" value="KOW"/>
    <property type="match status" value="1"/>
</dbReference>
<dbReference type="InterPro" id="IPR003256">
    <property type="entry name" value="Ribosomal_uL24"/>
</dbReference>
<dbReference type="AlphaFoldDB" id="A0AAW2ICW9"/>
<comment type="similarity">
    <text evidence="1 6">Belongs to the universal ribosomal protein uL24 family.</text>
</comment>
<reference evidence="9" key="1">
    <citation type="journal article" date="2024" name="Gigascience">
        <title>Chromosome-level genome of the poultry shaft louse Menopon gallinae provides insight into the host-switching and adaptive evolution of parasitic lice.</title>
        <authorList>
            <person name="Xu Y."/>
            <person name="Ma L."/>
            <person name="Liu S."/>
            <person name="Liang Y."/>
            <person name="Liu Q."/>
            <person name="He Z."/>
            <person name="Tian L."/>
            <person name="Duan Y."/>
            <person name="Cai W."/>
            <person name="Li H."/>
            <person name="Song F."/>
        </authorList>
    </citation>
    <scope>NUCLEOTIDE SEQUENCE</scope>
    <source>
        <strain evidence="9">Cailab_2023a</strain>
    </source>
</reference>
<evidence type="ECO:0000256" key="7">
    <source>
        <dbReference type="SAM" id="MobiDB-lite"/>
    </source>
</evidence>
<protein>
    <recommendedName>
        <fullName evidence="4">Large ribosomal subunit protein uL24m</fullName>
    </recommendedName>
    <alternativeName>
        <fullName evidence="5">39S ribosomal protein L24, mitochondrial</fullName>
    </alternativeName>
</protein>
<dbReference type="Pfam" id="PF17136">
    <property type="entry name" value="ribosomal_L24"/>
    <property type="match status" value="1"/>
</dbReference>
<evidence type="ECO:0000256" key="5">
    <source>
        <dbReference type="ARBA" id="ARBA00035357"/>
    </source>
</evidence>
<dbReference type="InterPro" id="IPR005824">
    <property type="entry name" value="KOW"/>
</dbReference>
<dbReference type="Gene3D" id="2.30.30.30">
    <property type="match status" value="1"/>
</dbReference>
<dbReference type="Pfam" id="PF15998">
    <property type="entry name" value="DUF4773"/>
    <property type="match status" value="1"/>
</dbReference>
<dbReference type="GO" id="GO:1990904">
    <property type="term" value="C:ribonucleoprotein complex"/>
    <property type="evidence" value="ECO:0007669"/>
    <property type="project" value="UniProtKB-KW"/>
</dbReference>
<keyword evidence="2 6" id="KW-0689">Ribosomal protein</keyword>
<dbReference type="NCBIfam" id="TIGR01079">
    <property type="entry name" value="rplX_bact"/>
    <property type="match status" value="1"/>
</dbReference>
<name>A0AAW2ICW9_9NEOP</name>
<keyword evidence="3 6" id="KW-0687">Ribonucleoprotein</keyword>
<dbReference type="InterPro" id="IPR041988">
    <property type="entry name" value="Ribosomal_uL24_KOW"/>
</dbReference>
<dbReference type="InterPro" id="IPR005825">
    <property type="entry name" value="Ribosomal_uL24_CS"/>
</dbReference>
<comment type="caution">
    <text evidence="9">The sequence shown here is derived from an EMBL/GenBank/DDBJ whole genome shotgun (WGS) entry which is preliminary data.</text>
</comment>
<feature type="compositionally biased region" description="Polar residues" evidence="7">
    <location>
        <begin position="207"/>
        <end position="217"/>
    </location>
</feature>
<dbReference type="GO" id="GO:0006412">
    <property type="term" value="P:translation"/>
    <property type="evidence" value="ECO:0007669"/>
    <property type="project" value="InterPro"/>
</dbReference>
<dbReference type="SUPFAM" id="SSF50104">
    <property type="entry name" value="Translation proteins SH3-like domain"/>
    <property type="match status" value="1"/>
</dbReference>
<dbReference type="InterPro" id="IPR031941">
    <property type="entry name" value="DUF4773"/>
</dbReference>
<dbReference type="GO" id="GO:0003735">
    <property type="term" value="F:structural constituent of ribosome"/>
    <property type="evidence" value="ECO:0007669"/>
    <property type="project" value="InterPro"/>
</dbReference>
<dbReference type="InterPro" id="IPR014722">
    <property type="entry name" value="Rib_uL2_dom2"/>
</dbReference>
<proteinExistence type="inferred from homology"/>
<sequence>MSAFTGGDDDEKQAKQDDDSSVSTCDCHGAKCNCCVDFNISNIIDFGGPGCVIMKYLSQTEGISLNVSYGDRVLHSQKITDEKKQGACMPLLSEFAQFCARFSDLVKVEDGMTGCLNFEPTVLGEATAQYFVGCFRMSPNLMVLDDSLHNSTDTEDSQEETETSTKKPEDDSQSFLDVVNQSAQEGIEFFSSLLGINVGGKKKKNTSTEAPNETTESSSRRRGKFDIRENLILLYGLSWIPTESLIHRNSRTMRFSVICCARKIAPLTLKHSNLPEEFVRRCTEVIEYEAPKLPTHRQVSLKRQKTNFELHKPWSSVFQHSNYPVKKTNKIWVEPIKDWCFFRGDRVEILTGKDKGKQGIITYIVQERNWVIVQGMNMVFSKPRTHPYHYLLKEAPLLVNKQVVLVDPGDLKPTQVEWRYDEEGNRVRVSIRTGRLLPIPEMEEETIDYKTKSSYIERGKDTVDAAMCKVTFVPKLKTFEMDLMDEYGIKEDRIPAKTYWY</sequence>
<dbReference type="PROSITE" id="PS01108">
    <property type="entry name" value="RIBOSOMAL_L24"/>
    <property type="match status" value="1"/>
</dbReference>
<dbReference type="GO" id="GO:0003723">
    <property type="term" value="F:RNA binding"/>
    <property type="evidence" value="ECO:0007669"/>
    <property type="project" value="InterPro"/>
</dbReference>
<evidence type="ECO:0000313" key="9">
    <source>
        <dbReference type="EMBL" id="KAL0279558.1"/>
    </source>
</evidence>
<gene>
    <name evidence="9" type="ORF">PYX00_001089</name>
</gene>
<dbReference type="Pfam" id="PF00467">
    <property type="entry name" value="KOW"/>
    <property type="match status" value="1"/>
</dbReference>
<dbReference type="InterPro" id="IPR057264">
    <property type="entry name" value="Ribosomal_uL24_C"/>
</dbReference>
<feature type="region of interest" description="Disordered" evidence="7">
    <location>
        <begin position="146"/>
        <end position="174"/>
    </location>
</feature>
<evidence type="ECO:0000256" key="1">
    <source>
        <dbReference type="ARBA" id="ARBA00010618"/>
    </source>
</evidence>
<evidence type="ECO:0000256" key="4">
    <source>
        <dbReference type="ARBA" id="ARBA00035283"/>
    </source>
</evidence>
<dbReference type="CDD" id="cd06089">
    <property type="entry name" value="KOW_RPL26"/>
    <property type="match status" value="1"/>
</dbReference>
<dbReference type="GO" id="GO:0005840">
    <property type="term" value="C:ribosome"/>
    <property type="evidence" value="ECO:0007669"/>
    <property type="project" value="UniProtKB-KW"/>
</dbReference>
<organism evidence="9">
    <name type="scientific">Menopon gallinae</name>
    <name type="common">poultry shaft louse</name>
    <dbReference type="NCBI Taxonomy" id="328185"/>
    <lineage>
        <taxon>Eukaryota</taxon>
        <taxon>Metazoa</taxon>
        <taxon>Ecdysozoa</taxon>
        <taxon>Arthropoda</taxon>
        <taxon>Hexapoda</taxon>
        <taxon>Insecta</taxon>
        <taxon>Pterygota</taxon>
        <taxon>Neoptera</taxon>
        <taxon>Paraneoptera</taxon>
        <taxon>Psocodea</taxon>
        <taxon>Troctomorpha</taxon>
        <taxon>Phthiraptera</taxon>
        <taxon>Amblycera</taxon>
        <taxon>Menoponidae</taxon>
        <taxon>Menopon</taxon>
    </lineage>
</organism>
<evidence type="ECO:0000259" key="8">
    <source>
        <dbReference type="SMART" id="SM00739"/>
    </source>
</evidence>